<dbReference type="STRING" id="438753.AZC_0154"/>
<evidence type="ECO:0008006" key="4">
    <source>
        <dbReference type="Google" id="ProtNLM"/>
    </source>
</evidence>
<dbReference type="EMBL" id="AP009384">
    <property type="protein sequence ID" value="BAF86152.1"/>
    <property type="molecule type" value="Genomic_DNA"/>
</dbReference>
<sequence length="261" mass="28092">MIRRVGPWMIALALACLTPGTLAAQPAAPAASAVRACPAPDRYLTPKVPLRRAAEAVRKGKRLRVLVFAAVRMPAITETVEAKRYPASLAAALSQRLPGVDVTVTTRMEPRAGAGESLPLLNAALSAPVAPSGYDLVIWQLGSTDVLKGTDMSAFGTKLSSGVQAIHARQADAIVITMQYSPRTDFMFDAGPYLQALRWTVKSEGAALFNRYDIMRYWAEEGTFDLSDLQPGASMFEDVHRCVGDLLARFITNGMAAPETQ</sequence>
<dbReference type="SUPFAM" id="SSF52266">
    <property type="entry name" value="SGNH hydrolase"/>
    <property type="match status" value="1"/>
</dbReference>
<dbReference type="AlphaFoldDB" id="A8IGZ4"/>
<proteinExistence type="predicted"/>
<reference evidence="2 3" key="3">
    <citation type="journal article" date="2008" name="BMC Genomics">
        <title>The genome of the versatile nitrogen fixer Azorhizobium caulinodans ORS571.</title>
        <authorList>
            <person name="Lee KB."/>
            <person name="Backer P.D."/>
            <person name="Aono T."/>
            <person name="Liu CT."/>
            <person name="Suzuki S."/>
            <person name="Suzuki T."/>
            <person name="Kaneko T."/>
            <person name="Yamada M."/>
            <person name="Tabata S."/>
            <person name="Kupfer D.M."/>
            <person name="Najar F.Z."/>
            <person name="Wiley G.B."/>
            <person name="Roe B."/>
            <person name="Binnewies T.T."/>
            <person name="Ussery D.W."/>
            <person name="D'Haeze W."/>
            <person name="Herder J.D."/>
            <person name="Gevers D."/>
            <person name="Vereecke D."/>
            <person name="Holsters M."/>
            <person name="Oyaizu H."/>
        </authorList>
    </citation>
    <scope>NUCLEOTIDE SEQUENCE [LARGE SCALE GENOMIC DNA]</scope>
    <source>
        <strain evidence="3">ATCC 43989 / DSM 5975 / JCM 20966 / LMG 6465 / NBRC 14845 / NCIMB 13405 / ORS 571</strain>
    </source>
</reference>
<reference evidence="2 3" key="6">
    <citation type="journal article" date="2011" name="Appl. Environ. Microbiol.">
        <title>Involvement of the azorhizobial chromosome partition gene (parA) in the onset of bacteroid differentiation during Sesbania rostrata stem nodule development.</title>
        <authorList>
            <person name="Liu CT."/>
            <person name="Lee KB."/>
            <person name="Wang YS."/>
            <person name="Peng MH."/>
            <person name="Lee KT."/>
            <person name="Suzuki S."/>
            <person name="Suzuki T."/>
            <person name="Oyaizu H."/>
        </authorList>
    </citation>
    <scope>NUCLEOTIDE SEQUENCE [LARGE SCALE GENOMIC DNA]</scope>
    <source>
        <strain evidence="3">ATCC 43989 / DSM 5975 / JCM 20966 / LMG 6465 / NBRC 14845 / NCIMB 13405 / ORS 571</strain>
    </source>
</reference>
<dbReference type="Proteomes" id="UP000000270">
    <property type="component" value="Chromosome"/>
</dbReference>
<keyword evidence="1" id="KW-0732">Signal</keyword>
<evidence type="ECO:0000313" key="3">
    <source>
        <dbReference type="Proteomes" id="UP000000270"/>
    </source>
</evidence>
<accession>A8IGZ4</accession>
<reference evidence="2 3" key="4">
    <citation type="journal article" date="2009" name="Appl. Environ. Microbiol.">
        <title>Comparative genome-wide transcriptional profiling of Azorhizobium caulinodans ORS571 grown under free-living and symbiotic conditions.</title>
        <authorList>
            <person name="Tsukada S."/>
            <person name="Aono T."/>
            <person name="Akiba N."/>
            <person name="Lee KB."/>
            <person name="Liu CT."/>
            <person name="Toyazaki H."/>
            <person name="Oyaizu H."/>
        </authorList>
    </citation>
    <scope>NUCLEOTIDE SEQUENCE [LARGE SCALE GENOMIC DNA]</scope>
    <source>
        <strain evidence="3">ATCC 43989 / DSM 5975 / JCM 20966 / LMG 6465 / NBRC 14845 / NCIMB 13405 / ORS 571</strain>
    </source>
</reference>
<protein>
    <recommendedName>
        <fullName evidence="4">SGNH hydrolase-type esterase domain-containing protein</fullName>
    </recommendedName>
</protein>
<feature type="chain" id="PRO_5002721015" description="SGNH hydrolase-type esterase domain-containing protein" evidence="1">
    <location>
        <begin position="24"/>
        <end position="261"/>
    </location>
</feature>
<dbReference type="PROSITE" id="PS51257">
    <property type="entry name" value="PROKAR_LIPOPROTEIN"/>
    <property type="match status" value="1"/>
</dbReference>
<dbReference type="InterPro" id="IPR036514">
    <property type="entry name" value="SGNH_hydro_sf"/>
</dbReference>
<dbReference type="HOGENOM" id="CLU_065317_1_1_5"/>
<dbReference type="Gene3D" id="3.40.50.1110">
    <property type="entry name" value="SGNH hydrolase"/>
    <property type="match status" value="1"/>
</dbReference>
<reference evidence="2 3" key="1">
    <citation type="journal article" date="2007" name="Appl. Environ. Microbiol.">
        <title>Rhizobial factors required for stem nodule maturation and maintenance in Sesbania rostrata-Azorhizobium caulinodans ORS571 symbiosis.</title>
        <authorList>
            <person name="Suzuki S."/>
            <person name="Aono T."/>
            <person name="Lee KB."/>
            <person name="Suzuki T."/>
            <person name="Liu CT."/>
            <person name="Miwa H."/>
            <person name="Wakao S."/>
            <person name="Iki T."/>
            <person name="Oyaizu H."/>
        </authorList>
    </citation>
    <scope>NUCLEOTIDE SEQUENCE [LARGE SCALE GENOMIC DNA]</scope>
    <source>
        <strain evidence="3">ATCC 43989 / DSM 5975 / JCM 20966 / LMG 6465 / NBRC 14845 / NCIMB 13405 / ORS 571</strain>
    </source>
</reference>
<dbReference type="RefSeq" id="WP_012168685.1">
    <property type="nucleotide sequence ID" value="NC_009937.1"/>
</dbReference>
<evidence type="ECO:0000313" key="2">
    <source>
        <dbReference type="EMBL" id="BAF86152.1"/>
    </source>
</evidence>
<dbReference type="InterPro" id="IPR057572">
    <property type="entry name" value="NonGDSL"/>
</dbReference>
<reference evidence="2 3" key="5">
    <citation type="journal article" date="2010" name="Appl. Environ. Microbiol.">
        <title>phrR-like gene praR of Azorhizobium caulinodans ORS571 is essential for symbiosis with Sesbania rostrata and is involved in expression of reb genes.</title>
        <authorList>
            <person name="Akiba N."/>
            <person name="Aono T."/>
            <person name="Toyazaki H."/>
            <person name="Sato S."/>
            <person name="Oyaizu H."/>
        </authorList>
    </citation>
    <scope>NUCLEOTIDE SEQUENCE [LARGE SCALE GENOMIC DNA]</scope>
    <source>
        <strain evidence="3">ATCC 43989 / DSM 5975 / JCM 20966 / LMG 6465 / NBRC 14845 / NCIMB 13405 / ORS 571</strain>
    </source>
</reference>
<dbReference type="eggNOG" id="COG2755">
    <property type="taxonomic scope" value="Bacteria"/>
</dbReference>
<dbReference type="Pfam" id="PF25182">
    <property type="entry name" value="NonGDSL"/>
    <property type="match status" value="1"/>
</dbReference>
<gene>
    <name evidence="2" type="ordered locus">AZC_0154</name>
</gene>
<dbReference type="KEGG" id="azc:AZC_0154"/>
<dbReference type="GO" id="GO:0016788">
    <property type="term" value="F:hydrolase activity, acting on ester bonds"/>
    <property type="evidence" value="ECO:0007669"/>
    <property type="project" value="UniProtKB-ARBA"/>
</dbReference>
<evidence type="ECO:0000256" key="1">
    <source>
        <dbReference type="SAM" id="SignalP"/>
    </source>
</evidence>
<feature type="signal peptide" evidence="1">
    <location>
        <begin position="1"/>
        <end position="23"/>
    </location>
</feature>
<name>A8IGZ4_AZOC5</name>
<organism evidence="2 3">
    <name type="scientific">Azorhizobium caulinodans (strain ATCC 43989 / DSM 5975 / JCM 20966 / LMG 6465 / NBRC 14845 / NCIMB 13405 / ORS 571)</name>
    <dbReference type="NCBI Taxonomy" id="438753"/>
    <lineage>
        <taxon>Bacteria</taxon>
        <taxon>Pseudomonadati</taxon>
        <taxon>Pseudomonadota</taxon>
        <taxon>Alphaproteobacteria</taxon>
        <taxon>Hyphomicrobiales</taxon>
        <taxon>Xanthobacteraceae</taxon>
        <taxon>Azorhizobium</taxon>
    </lineage>
</organism>
<reference evidence="3" key="2">
    <citation type="submission" date="2007-04" db="EMBL/GenBank/DDBJ databases">
        <title>Complete genome sequence of the nitrogen-fixing bacterium Azorhizobium caulinodans ORS571.</title>
        <authorList>
            <person name="Lee K.B."/>
            <person name="Backer P.D."/>
            <person name="Aono T."/>
            <person name="Liu C.T."/>
            <person name="Suzuki S."/>
            <person name="Suzuki T."/>
            <person name="Kaneko T."/>
            <person name="Yamada M."/>
            <person name="Tabata S."/>
            <person name="Kupfer D.M."/>
            <person name="Najar F.Z."/>
            <person name="Wiley G.B."/>
            <person name="Roe B."/>
            <person name="Binnewies T."/>
            <person name="Ussery D."/>
            <person name="Vereecke D."/>
            <person name="Gevers D."/>
            <person name="Holsters M."/>
            <person name="Oyaizu H."/>
        </authorList>
    </citation>
    <scope>NUCLEOTIDE SEQUENCE [LARGE SCALE GENOMIC DNA]</scope>
    <source>
        <strain evidence="3">ATCC 43989 / DSM 5975 / JCM 20966 / LMG 6465 / NBRC 14845 / NCIMB 13405 / ORS 571</strain>
    </source>
</reference>
<keyword evidence="3" id="KW-1185">Reference proteome</keyword>